<keyword evidence="6 14" id="KW-0285">Flavoprotein</keyword>
<dbReference type="InterPro" id="IPR003953">
    <property type="entry name" value="FAD-dep_OxRdtase_2_FAD-bd"/>
</dbReference>
<dbReference type="EMBL" id="JAGSOH010000111">
    <property type="protein sequence ID" value="MBR7830042.1"/>
    <property type="molecule type" value="Genomic_DNA"/>
</dbReference>
<dbReference type="NCBIfam" id="TIGR00551">
    <property type="entry name" value="nadB"/>
    <property type="match status" value="1"/>
</dbReference>
<keyword evidence="9 14" id="KW-0560">Oxidoreductase</keyword>
<keyword evidence="8 14" id="KW-0274">FAD</keyword>
<evidence type="ECO:0000313" key="18">
    <source>
        <dbReference type="Proteomes" id="UP000676325"/>
    </source>
</evidence>
<name>A0A941EER7_9ACTN</name>
<dbReference type="SUPFAM" id="SSF46977">
    <property type="entry name" value="Succinate dehydrogenase/fumarate reductase flavoprotein C-terminal domain"/>
    <property type="match status" value="1"/>
</dbReference>
<evidence type="ECO:0000256" key="13">
    <source>
        <dbReference type="PIRSR" id="PIRSR000171-1"/>
    </source>
</evidence>
<keyword evidence="18" id="KW-1185">Reference proteome</keyword>
<evidence type="ECO:0000256" key="9">
    <source>
        <dbReference type="ARBA" id="ARBA00023002"/>
    </source>
</evidence>
<dbReference type="EC" id="1.4.3.16" evidence="4 12"/>
<evidence type="ECO:0000256" key="5">
    <source>
        <dbReference type="ARBA" id="ARBA00021901"/>
    </source>
</evidence>
<dbReference type="NCBIfam" id="NF005867">
    <property type="entry name" value="PRK07804.1"/>
    <property type="match status" value="1"/>
</dbReference>
<gene>
    <name evidence="17" type="ORF">KDK95_27315</name>
</gene>
<protein>
    <recommendedName>
        <fullName evidence="5 12">L-aspartate oxidase</fullName>
        <ecNumber evidence="4 12">1.4.3.16</ecNumber>
    </recommendedName>
</protein>
<dbReference type="Pfam" id="PF00890">
    <property type="entry name" value="FAD_binding_2"/>
    <property type="match status" value="1"/>
</dbReference>
<comment type="pathway">
    <text evidence="2 14">Cofactor biosynthesis; NAD(+) biosynthesis; iminoaspartate from L-aspartate (oxidase route): step 1/1.</text>
</comment>
<dbReference type="SUPFAM" id="SSF56425">
    <property type="entry name" value="Succinate dehydrogenase/fumarate reductase flavoprotein, catalytic domain"/>
    <property type="match status" value="1"/>
</dbReference>
<dbReference type="PANTHER" id="PTHR42716">
    <property type="entry name" value="L-ASPARTATE OXIDASE"/>
    <property type="match status" value="1"/>
</dbReference>
<dbReference type="PIRSF" id="PIRSF000171">
    <property type="entry name" value="SDHA_APRA_LASPO"/>
    <property type="match status" value="1"/>
</dbReference>
<dbReference type="InterPro" id="IPR037099">
    <property type="entry name" value="Fum_R/Succ_DH_flav-like_C_sf"/>
</dbReference>
<dbReference type="AlphaFoldDB" id="A0A941EER7"/>
<evidence type="ECO:0000256" key="4">
    <source>
        <dbReference type="ARBA" id="ARBA00012173"/>
    </source>
</evidence>
<evidence type="ECO:0000256" key="1">
    <source>
        <dbReference type="ARBA" id="ARBA00001974"/>
    </source>
</evidence>
<feature type="domain" description="Fumarate reductase/succinate dehydrogenase flavoprotein-like C-terminal" evidence="16">
    <location>
        <begin position="452"/>
        <end position="548"/>
    </location>
</feature>
<evidence type="ECO:0000256" key="11">
    <source>
        <dbReference type="ARBA" id="ARBA00048305"/>
    </source>
</evidence>
<comment type="cofactor">
    <cofactor evidence="1 14">
        <name>FAD</name>
        <dbReference type="ChEBI" id="CHEBI:57692"/>
    </cofactor>
</comment>
<dbReference type="SUPFAM" id="SSF51905">
    <property type="entry name" value="FAD/NAD(P)-binding domain"/>
    <property type="match status" value="1"/>
</dbReference>
<dbReference type="FunFam" id="3.90.700.10:FF:000002">
    <property type="entry name" value="L-aspartate oxidase"/>
    <property type="match status" value="1"/>
</dbReference>
<evidence type="ECO:0000256" key="7">
    <source>
        <dbReference type="ARBA" id="ARBA00022642"/>
    </source>
</evidence>
<dbReference type="GO" id="GO:0008734">
    <property type="term" value="F:L-aspartate oxidase activity"/>
    <property type="evidence" value="ECO:0007669"/>
    <property type="project" value="UniProtKB-UniRule"/>
</dbReference>
<dbReference type="InterPro" id="IPR027477">
    <property type="entry name" value="Succ_DH/fumarate_Rdtase_cat_sf"/>
</dbReference>
<evidence type="ECO:0000313" key="17">
    <source>
        <dbReference type="EMBL" id="MBR7830042.1"/>
    </source>
</evidence>
<evidence type="ECO:0000256" key="2">
    <source>
        <dbReference type="ARBA" id="ARBA00004950"/>
    </source>
</evidence>
<proteinExistence type="inferred from homology"/>
<dbReference type="PANTHER" id="PTHR42716:SF2">
    <property type="entry name" value="L-ASPARTATE OXIDASE, CHLOROPLASTIC"/>
    <property type="match status" value="1"/>
</dbReference>
<feature type="domain" description="FAD-dependent oxidoreductase 2 FAD-binding" evidence="15">
    <location>
        <begin position="26"/>
        <end position="406"/>
    </location>
</feature>
<dbReference type="GO" id="GO:0034628">
    <property type="term" value="P:'de novo' NAD+ biosynthetic process from L-aspartate"/>
    <property type="evidence" value="ECO:0007669"/>
    <property type="project" value="TreeGrafter"/>
</dbReference>
<reference evidence="17" key="1">
    <citation type="submission" date="2021-04" db="EMBL/GenBank/DDBJ databases">
        <title>Genome based classification of Actinospica acidithermotolerans sp. nov., an actinobacterium isolated from an Indonesian hot spring.</title>
        <authorList>
            <person name="Kusuma A.B."/>
            <person name="Putra K.E."/>
            <person name="Nafisah S."/>
            <person name="Loh J."/>
            <person name="Nouioui I."/>
            <person name="Goodfellow M."/>
        </authorList>
    </citation>
    <scope>NUCLEOTIDE SEQUENCE</scope>
    <source>
        <strain evidence="17">MGRD01-02</strain>
    </source>
</reference>
<evidence type="ECO:0000256" key="14">
    <source>
        <dbReference type="RuleBase" id="RU362049"/>
    </source>
</evidence>
<dbReference type="Gene3D" id="1.20.58.100">
    <property type="entry name" value="Fumarate reductase/succinate dehydrogenase flavoprotein-like, C-terminal domain"/>
    <property type="match status" value="1"/>
</dbReference>
<evidence type="ECO:0000259" key="15">
    <source>
        <dbReference type="Pfam" id="PF00890"/>
    </source>
</evidence>
<dbReference type="InterPro" id="IPR015939">
    <property type="entry name" value="Fum_Rdtase/Succ_DH_flav-like_C"/>
</dbReference>
<dbReference type="InterPro" id="IPR005288">
    <property type="entry name" value="NadB"/>
</dbReference>
<comment type="caution">
    <text evidence="17">The sequence shown here is derived from an EMBL/GenBank/DDBJ whole genome shotgun (WGS) entry which is preliminary data.</text>
</comment>
<comment type="subcellular location">
    <subcellularLocation>
        <location evidence="14">Cytoplasm</location>
    </subcellularLocation>
</comment>
<sequence>MAARPAIPARRSRLLAPEPGWSAYADTVVVGSGIAGLTAALAARHAGSVLLVTKAQLSDGSTRWAQGGIAAALGRGDTPEAHLADTLTAGAGLCDEEAVRTLVTGGPAAVRRLIDRGFQFDTEEDGGIALTREGGHHADRILHAGGDATGAEVSRALLARLDQLVDEIEVIERALVLDLLKDAEGRAAGITLHVMGEGARDGVGAIRSRAVVLATGGLGQVFRATTNPSVATGDGVALALRAGARVADLEFVQFHPTVLWLGDGARGQQPLISEAVRGEGAFLVDAKGERFMPAMHPMGDLAPRDIVAKGIMRRAMESGLDHLWLDARHFGEDKWRGRFPTIWESLHEHGIDPVRDLIPVAPAAHYSSGGVLTDRWGHTSIPGLYACGESACTGVHGANRLASNSLLEGLVFAERIGRDLARCFAPGEAVTGEPVADEREPVLLAPAVRGATQQAMSSGAGVLRSATSLAATRHTLSELGEQTDDEPRTEAWEATNLQQVASAMAALAARREETRGSHWREDYPKQDDARWRVRQVLSVDENGCTVTEEAVS</sequence>
<feature type="active site" description="Proton acceptor" evidence="13">
    <location>
        <position position="304"/>
    </location>
</feature>
<evidence type="ECO:0000256" key="3">
    <source>
        <dbReference type="ARBA" id="ARBA00008562"/>
    </source>
</evidence>
<accession>A0A941EER7</accession>
<dbReference type="Gene3D" id="3.50.50.60">
    <property type="entry name" value="FAD/NAD(P)-binding domain"/>
    <property type="match status" value="1"/>
</dbReference>
<dbReference type="PRINTS" id="PR00368">
    <property type="entry name" value="FADPNR"/>
</dbReference>
<evidence type="ECO:0000256" key="8">
    <source>
        <dbReference type="ARBA" id="ARBA00022827"/>
    </source>
</evidence>
<dbReference type="Proteomes" id="UP000676325">
    <property type="component" value="Unassembled WGS sequence"/>
</dbReference>
<dbReference type="Pfam" id="PF02910">
    <property type="entry name" value="Succ_DH_flav_C"/>
    <property type="match status" value="1"/>
</dbReference>
<evidence type="ECO:0000256" key="10">
    <source>
        <dbReference type="ARBA" id="ARBA00029426"/>
    </source>
</evidence>
<dbReference type="GO" id="GO:0033765">
    <property type="term" value="F:steroid dehydrogenase activity, acting on the CH-CH group of donors"/>
    <property type="evidence" value="ECO:0007669"/>
    <property type="project" value="UniProtKB-ARBA"/>
</dbReference>
<comment type="similarity">
    <text evidence="3 14">Belongs to the FAD-dependent oxidoreductase 2 family. NadB subfamily.</text>
</comment>
<keyword evidence="7 14" id="KW-0662">Pyridine nucleotide biosynthesis</keyword>
<evidence type="ECO:0000256" key="12">
    <source>
        <dbReference type="NCBIfam" id="TIGR00551"/>
    </source>
</evidence>
<dbReference type="RefSeq" id="WP_212521174.1">
    <property type="nucleotide sequence ID" value="NZ_JAGSOH010000111.1"/>
</dbReference>
<dbReference type="Gene3D" id="3.90.700.10">
    <property type="entry name" value="Succinate dehydrogenase/fumarate reductase flavoprotein, catalytic domain"/>
    <property type="match status" value="1"/>
</dbReference>
<organism evidence="17 18">
    <name type="scientific">Actinospica acidithermotolerans</name>
    <dbReference type="NCBI Taxonomy" id="2828514"/>
    <lineage>
        <taxon>Bacteria</taxon>
        <taxon>Bacillati</taxon>
        <taxon>Actinomycetota</taxon>
        <taxon>Actinomycetes</taxon>
        <taxon>Catenulisporales</taxon>
        <taxon>Actinospicaceae</taxon>
        <taxon>Actinospica</taxon>
    </lineage>
</organism>
<evidence type="ECO:0000259" key="16">
    <source>
        <dbReference type="Pfam" id="PF02910"/>
    </source>
</evidence>
<comment type="catalytic activity">
    <reaction evidence="11">
        <text>L-aspartate + O2 = iminosuccinate + H2O2</text>
        <dbReference type="Rhea" id="RHEA:25876"/>
        <dbReference type="ChEBI" id="CHEBI:15379"/>
        <dbReference type="ChEBI" id="CHEBI:16240"/>
        <dbReference type="ChEBI" id="CHEBI:29991"/>
        <dbReference type="ChEBI" id="CHEBI:77875"/>
        <dbReference type="EC" id="1.4.3.16"/>
    </reaction>
    <physiologicalReaction direction="left-to-right" evidence="11">
        <dbReference type="Rhea" id="RHEA:25877"/>
    </physiologicalReaction>
</comment>
<comment type="function">
    <text evidence="10">Catalyzes the oxidation of L-aspartate to iminoaspartate, the first step in the de novo biosynthesis of NAD(+).</text>
</comment>
<dbReference type="InterPro" id="IPR036188">
    <property type="entry name" value="FAD/NAD-bd_sf"/>
</dbReference>
<evidence type="ECO:0000256" key="6">
    <source>
        <dbReference type="ARBA" id="ARBA00022630"/>
    </source>
</evidence>
<dbReference type="GO" id="GO:0005737">
    <property type="term" value="C:cytoplasm"/>
    <property type="evidence" value="ECO:0007669"/>
    <property type="project" value="UniProtKB-SubCell"/>
</dbReference>